<dbReference type="Proteomes" id="UP000239649">
    <property type="component" value="Unassembled WGS sequence"/>
</dbReference>
<accession>A0A2P6VD89</accession>
<evidence type="ECO:0000313" key="3">
    <source>
        <dbReference type="EMBL" id="PSC72058.1"/>
    </source>
</evidence>
<keyword evidence="4" id="KW-1185">Reference proteome</keyword>
<dbReference type="PANTHER" id="PTHR35135:SF3">
    <property type="entry name" value="OS05G0517800 PROTEIN"/>
    <property type="match status" value="1"/>
</dbReference>
<sequence>MAISNFLLTIVGVGAVAMLMSKDLKQSSAMLRRNMRHVRTWLEEQGAAAEQAAKQDVKQVTERKPPAPGEGSKPDAPKQQ</sequence>
<dbReference type="AlphaFoldDB" id="A0A2P6VD89"/>
<evidence type="ECO:0000256" key="1">
    <source>
        <dbReference type="SAM" id="MobiDB-lite"/>
    </source>
</evidence>
<feature type="compositionally biased region" description="Basic and acidic residues" evidence="1">
    <location>
        <begin position="53"/>
        <end position="65"/>
    </location>
</feature>
<evidence type="ECO:0000256" key="2">
    <source>
        <dbReference type="SAM" id="SignalP"/>
    </source>
</evidence>
<evidence type="ECO:0000313" key="4">
    <source>
        <dbReference type="Proteomes" id="UP000239649"/>
    </source>
</evidence>
<dbReference type="OrthoDB" id="2019035at2759"/>
<keyword evidence="2" id="KW-0732">Signal</keyword>
<gene>
    <name evidence="3" type="ORF">C2E20_4570</name>
</gene>
<feature type="chain" id="PRO_5015156234" evidence="2">
    <location>
        <begin position="16"/>
        <end position="80"/>
    </location>
</feature>
<protein>
    <submittedName>
        <fullName evidence="3">DNA double-strand break repair rad50 ATPase</fullName>
    </submittedName>
</protein>
<reference evidence="3 4" key="1">
    <citation type="journal article" date="2018" name="Plant J.">
        <title>Genome sequences of Chlorella sorokiniana UTEX 1602 and Micractinium conductrix SAG 241.80: implications to maltose excretion by a green alga.</title>
        <authorList>
            <person name="Arriola M.B."/>
            <person name="Velmurugan N."/>
            <person name="Zhang Y."/>
            <person name="Plunkett M.H."/>
            <person name="Hondzo H."/>
            <person name="Barney B.M."/>
        </authorList>
    </citation>
    <scope>NUCLEOTIDE SEQUENCE [LARGE SCALE GENOMIC DNA]</scope>
    <source>
        <strain evidence="3 4">SAG 241.80</strain>
    </source>
</reference>
<dbReference type="PANTHER" id="PTHR35135">
    <property type="entry name" value="OS05G0517800 PROTEIN"/>
    <property type="match status" value="1"/>
</dbReference>
<feature type="region of interest" description="Disordered" evidence="1">
    <location>
        <begin position="46"/>
        <end position="80"/>
    </location>
</feature>
<dbReference type="STRING" id="554055.A0A2P6VD89"/>
<name>A0A2P6VD89_9CHLO</name>
<feature type="signal peptide" evidence="2">
    <location>
        <begin position="1"/>
        <end position="15"/>
    </location>
</feature>
<comment type="caution">
    <text evidence="3">The sequence shown here is derived from an EMBL/GenBank/DDBJ whole genome shotgun (WGS) entry which is preliminary data.</text>
</comment>
<dbReference type="EMBL" id="LHPF02000011">
    <property type="protein sequence ID" value="PSC72058.1"/>
    <property type="molecule type" value="Genomic_DNA"/>
</dbReference>
<organism evidence="3 4">
    <name type="scientific">Micractinium conductrix</name>
    <dbReference type="NCBI Taxonomy" id="554055"/>
    <lineage>
        <taxon>Eukaryota</taxon>
        <taxon>Viridiplantae</taxon>
        <taxon>Chlorophyta</taxon>
        <taxon>core chlorophytes</taxon>
        <taxon>Trebouxiophyceae</taxon>
        <taxon>Chlorellales</taxon>
        <taxon>Chlorellaceae</taxon>
        <taxon>Chlorella clade</taxon>
        <taxon>Micractinium</taxon>
    </lineage>
</organism>
<proteinExistence type="predicted"/>